<keyword evidence="2" id="KW-1185">Reference proteome</keyword>
<dbReference type="OrthoDB" id="674604at2759"/>
<proteinExistence type="predicted"/>
<organism evidence="1 2">
    <name type="scientific">Paramecium sonneborni</name>
    <dbReference type="NCBI Taxonomy" id="65129"/>
    <lineage>
        <taxon>Eukaryota</taxon>
        <taxon>Sar</taxon>
        <taxon>Alveolata</taxon>
        <taxon>Ciliophora</taxon>
        <taxon>Intramacronucleata</taxon>
        <taxon>Oligohymenophorea</taxon>
        <taxon>Peniculida</taxon>
        <taxon>Parameciidae</taxon>
        <taxon>Paramecium</taxon>
    </lineage>
</organism>
<dbReference type="Proteomes" id="UP000692954">
    <property type="component" value="Unassembled WGS sequence"/>
</dbReference>
<name>A0A8S1MGK9_9CILI</name>
<accession>A0A8S1MGK9</accession>
<evidence type="ECO:0000313" key="1">
    <source>
        <dbReference type="EMBL" id="CAD8077792.1"/>
    </source>
</evidence>
<evidence type="ECO:0000313" key="2">
    <source>
        <dbReference type="Proteomes" id="UP000692954"/>
    </source>
</evidence>
<comment type="caution">
    <text evidence="1">The sequence shown here is derived from an EMBL/GenBank/DDBJ whole genome shotgun (WGS) entry which is preliminary data.</text>
</comment>
<evidence type="ECO:0008006" key="3">
    <source>
        <dbReference type="Google" id="ProtNLM"/>
    </source>
</evidence>
<dbReference type="AlphaFoldDB" id="A0A8S1MGK9"/>
<sequence>MEKRYNKKQQIDENSVFKNNTRIIQTLVFAQKSNMLMVGSDDRLIQIFVFQYKKWSLKFQEKQDYKLIFICSPCDNDFISYQIKGQYEVWKSLHKNKILVWEKIKGYEEGKIKKLSFLRPKNYQLKVMQVQSDGNKQEINIDQKNGDLLVMSYLSPSQSNNFIEAQQQQFKMGTFKKFQSKFAILAKNKLQVYIEDID</sequence>
<reference evidence="1" key="1">
    <citation type="submission" date="2021-01" db="EMBL/GenBank/DDBJ databases">
        <authorList>
            <consortium name="Genoscope - CEA"/>
            <person name="William W."/>
        </authorList>
    </citation>
    <scope>NUCLEOTIDE SEQUENCE</scope>
</reference>
<dbReference type="EMBL" id="CAJJDN010000036">
    <property type="protein sequence ID" value="CAD8077792.1"/>
    <property type="molecule type" value="Genomic_DNA"/>
</dbReference>
<protein>
    <recommendedName>
        <fullName evidence="3">WD40-repeat-containing domain</fullName>
    </recommendedName>
</protein>
<gene>
    <name evidence="1" type="ORF">PSON_ATCC_30995.1.T0360313</name>
</gene>